<dbReference type="InterPro" id="IPR023875">
    <property type="entry name" value="DNA_repair_put"/>
</dbReference>
<dbReference type="OrthoDB" id="5290748at2"/>
<dbReference type="EMBL" id="QICD01000042">
    <property type="protein sequence ID" value="RNL38203.1"/>
    <property type="molecule type" value="Genomic_DNA"/>
</dbReference>
<organism evidence="2 3">
    <name type="scientific">Paraeggerthella hongkongensis</name>
    <dbReference type="NCBI Taxonomy" id="230658"/>
    <lineage>
        <taxon>Bacteria</taxon>
        <taxon>Bacillati</taxon>
        <taxon>Actinomycetota</taxon>
        <taxon>Coriobacteriia</taxon>
        <taxon>Eggerthellales</taxon>
        <taxon>Eggerthellaceae</taxon>
        <taxon>Paraeggerthella</taxon>
    </lineage>
</organism>
<evidence type="ECO:0000313" key="2">
    <source>
        <dbReference type="EMBL" id="RNL38203.1"/>
    </source>
</evidence>
<name>A0A3N0ATL2_9ACTN</name>
<dbReference type="AlphaFoldDB" id="A0A3N0ATL2"/>
<accession>A0A3N0ATL2</accession>
<dbReference type="InterPro" id="IPR025404">
    <property type="entry name" value="DUF4130"/>
</dbReference>
<proteinExistence type="predicted"/>
<evidence type="ECO:0000313" key="3">
    <source>
        <dbReference type="Proteomes" id="UP000278632"/>
    </source>
</evidence>
<reference evidence="3" key="1">
    <citation type="submission" date="2018-05" db="EMBL/GenBank/DDBJ databases">
        <title>Genome Sequencing of selected type strains of the family Eggerthellaceae.</title>
        <authorList>
            <person name="Danylec N."/>
            <person name="Stoll D.A."/>
            <person name="Doetsch A."/>
            <person name="Huch M."/>
        </authorList>
    </citation>
    <scope>NUCLEOTIDE SEQUENCE [LARGE SCALE GENOMIC DNA]</scope>
    <source>
        <strain evidence="3">DSM 16106</strain>
    </source>
</reference>
<keyword evidence="3" id="KW-1185">Reference proteome</keyword>
<dbReference type="NCBIfam" id="TIGR03915">
    <property type="entry name" value="SAM_7_link_chp"/>
    <property type="match status" value="1"/>
</dbReference>
<comment type="caution">
    <text evidence="2">The sequence shown here is derived from an EMBL/GenBank/DDBJ whole genome shotgun (WGS) entry which is preliminary data.</text>
</comment>
<protein>
    <submittedName>
        <fullName evidence="2">DNA metabolism protein</fullName>
    </submittedName>
</protein>
<feature type="domain" description="DUF4130" evidence="1">
    <location>
        <begin position="146"/>
        <end position="290"/>
    </location>
</feature>
<gene>
    <name evidence="2" type="ORF">DMP08_12060</name>
</gene>
<dbReference type="Pfam" id="PF13566">
    <property type="entry name" value="DUF4130"/>
    <property type="match status" value="1"/>
</dbReference>
<dbReference type="Proteomes" id="UP000278632">
    <property type="component" value="Unassembled WGS sequence"/>
</dbReference>
<evidence type="ECO:0000259" key="1">
    <source>
        <dbReference type="Pfam" id="PF13566"/>
    </source>
</evidence>
<dbReference type="RefSeq" id="WP_123193125.1">
    <property type="nucleotide sequence ID" value="NZ_QICD01000042.1"/>
</dbReference>
<sequence length="302" mass="34251">MSSPHDDRNAARPVREEPLQDVAYVYDGTPEGLLTAVFQAYANREDPQDVAPGDVLQPRLGQTVRTIETDMQLAIRVRKGIQRTCGQAAFEAVLHAALSDDPSTGTIVYRFVRYAMSHRRPHDCARCPRRRRCAGVSDCTAATPRRSSALDDLANPAVGPLVKLDRAVMNERHRMLQFLRFEHLENGGWFARCSPNASVVPLVMDWFAGRFNAQPFAVLDERHALAGVYEGRGWRLVRTDRIDLPAHAPDEELMQAAWKRFYDAAAVEARYNPELRRRFMPERLWKDLTEMRQSIPGEGLAR</sequence>